<dbReference type="EMBL" id="LXQA010018848">
    <property type="protein sequence ID" value="MCH90678.1"/>
    <property type="molecule type" value="Genomic_DNA"/>
</dbReference>
<dbReference type="InterPro" id="IPR044730">
    <property type="entry name" value="RNase_H-like_dom_plant"/>
</dbReference>
<dbReference type="GO" id="GO:0004523">
    <property type="term" value="F:RNA-DNA hybrid ribonuclease activity"/>
    <property type="evidence" value="ECO:0007669"/>
    <property type="project" value="InterPro"/>
</dbReference>
<feature type="non-terminal residue" evidence="2">
    <location>
        <position position="1"/>
    </location>
</feature>
<dbReference type="Pfam" id="PF13456">
    <property type="entry name" value="RVT_3"/>
    <property type="match status" value="1"/>
</dbReference>
<reference evidence="2 3" key="1">
    <citation type="journal article" date="2018" name="Front. Plant Sci.">
        <title>Red Clover (Trifolium pratense) and Zigzag Clover (T. medium) - A Picture of Genomic Similarities and Differences.</title>
        <authorList>
            <person name="Dluhosova J."/>
            <person name="Istvanek J."/>
            <person name="Nedelnik J."/>
            <person name="Repkova J."/>
        </authorList>
    </citation>
    <scope>NUCLEOTIDE SEQUENCE [LARGE SCALE GENOMIC DNA]</scope>
    <source>
        <strain evidence="3">cv. 10/8</strain>
        <tissue evidence="2">Leaf</tissue>
    </source>
</reference>
<organism evidence="2 3">
    <name type="scientific">Trifolium medium</name>
    <dbReference type="NCBI Taxonomy" id="97028"/>
    <lineage>
        <taxon>Eukaryota</taxon>
        <taxon>Viridiplantae</taxon>
        <taxon>Streptophyta</taxon>
        <taxon>Embryophyta</taxon>
        <taxon>Tracheophyta</taxon>
        <taxon>Spermatophyta</taxon>
        <taxon>Magnoliopsida</taxon>
        <taxon>eudicotyledons</taxon>
        <taxon>Gunneridae</taxon>
        <taxon>Pentapetalae</taxon>
        <taxon>rosids</taxon>
        <taxon>fabids</taxon>
        <taxon>Fabales</taxon>
        <taxon>Fabaceae</taxon>
        <taxon>Papilionoideae</taxon>
        <taxon>50 kb inversion clade</taxon>
        <taxon>NPAAA clade</taxon>
        <taxon>Hologalegina</taxon>
        <taxon>IRL clade</taxon>
        <taxon>Trifolieae</taxon>
        <taxon>Trifolium</taxon>
    </lineage>
</organism>
<evidence type="ECO:0000313" key="2">
    <source>
        <dbReference type="EMBL" id="MCH90678.1"/>
    </source>
</evidence>
<proteinExistence type="predicted"/>
<dbReference type="Proteomes" id="UP000265520">
    <property type="component" value="Unassembled WGS sequence"/>
</dbReference>
<keyword evidence="3" id="KW-1185">Reference proteome</keyword>
<dbReference type="AlphaFoldDB" id="A0A392MVF9"/>
<feature type="non-terminal residue" evidence="2">
    <location>
        <position position="259"/>
    </location>
</feature>
<accession>A0A392MVF9</accession>
<dbReference type="InterPro" id="IPR012337">
    <property type="entry name" value="RNaseH-like_sf"/>
</dbReference>
<dbReference type="Gene3D" id="3.30.420.10">
    <property type="entry name" value="Ribonuclease H-like superfamily/Ribonuclease H"/>
    <property type="match status" value="1"/>
</dbReference>
<dbReference type="InterPro" id="IPR002156">
    <property type="entry name" value="RNaseH_domain"/>
</dbReference>
<sequence>NGAYSVRSAYHQLMEVIIDNSHLKVEEEWQQVNRYMNNAAGFVSMIFQMIAEIDTEAMARITMLLWTIWWRRNQRCWQEKIPTIFEVCRRARDSLNEWLNVQQMKNSARRTGTELASHIWTKPARGTLKCNIDTAYYKEQNVYCIGTCLRDEQGRFMQAFMTRLRGRPDIAEAEATGLLEALRWLQQPQLANVQIAIETDCLQVAQALHTRPVNMTEFGSTIDLCHSLLIENDHCKVGYVRQQANRVAHALAQATRFIA</sequence>
<dbReference type="CDD" id="cd06222">
    <property type="entry name" value="RNase_H_like"/>
    <property type="match status" value="1"/>
</dbReference>
<feature type="domain" description="RNase H type-1" evidence="1">
    <location>
        <begin position="131"/>
        <end position="254"/>
    </location>
</feature>
<name>A0A392MVF9_9FABA</name>
<dbReference type="PANTHER" id="PTHR47074:SF48">
    <property type="entry name" value="POLYNUCLEOTIDYL TRANSFERASE, RIBONUCLEASE H-LIKE SUPERFAMILY PROTEIN"/>
    <property type="match status" value="1"/>
</dbReference>
<comment type="caution">
    <text evidence="2">The sequence shown here is derived from an EMBL/GenBank/DDBJ whole genome shotgun (WGS) entry which is preliminary data.</text>
</comment>
<evidence type="ECO:0000313" key="3">
    <source>
        <dbReference type="Proteomes" id="UP000265520"/>
    </source>
</evidence>
<dbReference type="GO" id="GO:0003676">
    <property type="term" value="F:nucleic acid binding"/>
    <property type="evidence" value="ECO:0007669"/>
    <property type="project" value="InterPro"/>
</dbReference>
<gene>
    <name evidence="2" type="ORF">A2U01_0011600</name>
</gene>
<dbReference type="PANTHER" id="PTHR47074">
    <property type="entry name" value="BNAC02G40300D PROTEIN"/>
    <property type="match status" value="1"/>
</dbReference>
<protein>
    <submittedName>
        <fullName evidence="2">Ribonuclease H protein</fullName>
    </submittedName>
</protein>
<dbReference type="InterPro" id="IPR052929">
    <property type="entry name" value="RNase_H-like_EbsB-rel"/>
</dbReference>
<dbReference type="InterPro" id="IPR036397">
    <property type="entry name" value="RNaseH_sf"/>
</dbReference>
<evidence type="ECO:0000259" key="1">
    <source>
        <dbReference type="Pfam" id="PF13456"/>
    </source>
</evidence>
<dbReference type="SUPFAM" id="SSF53098">
    <property type="entry name" value="Ribonuclease H-like"/>
    <property type="match status" value="1"/>
</dbReference>